<dbReference type="PANTHER" id="PTHR30514">
    <property type="entry name" value="GLUCOKINASE"/>
    <property type="match status" value="1"/>
</dbReference>
<keyword evidence="7" id="KW-1185">Reference proteome</keyword>
<evidence type="ECO:0000256" key="3">
    <source>
        <dbReference type="ARBA" id="ARBA00023163"/>
    </source>
</evidence>
<reference evidence="7" key="1">
    <citation type="journal article" date="2019" name="Int. J. Syst. Evol. Microbiol.">
        <title>The Global Catalogue of Microorganisms (GCM) 10K type strain sequencing project: providing services to taxonomists for standard genome sequencing and annotation.</title>
        <authorList>
            <consortium name="The Broad Institute Genomics Platform"/>
            <consortium name="The Broad Institute Genome Sequencing Center for Infectious Disease"/>
            <person name="Wu L."/>
            <person name="Ma J."/>
        </authorList>
    </citation>
    <scope>NUCLEOTIDE SEQUENCE [LARGE SCALE GENOMIC DNA]</scope>
    <source>
        <strain evidence="7">JCM 8736</strain>
    </source>
</reference>
<keyword evidence="2" id="KW-0238">DNA-binding</keyword>
<dbReference type="Pfam" id="PF01380">
    <property type="entry name" value="SIS"/>
    <property type="match status" value="1"/>
</dbReference>
<keyword evidence="3" id="KW-0804">Transcription</keyword>
<dbReference type="InterPro" id="IPR000281">
    <property type="entry name" value="HTH_RpiR"/>
</dbReference>
<gene>
    <name evidence="6" type="ORF">GCM10019998_21960</name>
</gene>
<name>A0ABP6KVP6_9ENTE</name>
<dbReference type="SUPFAM" id="SSF53697">
    <property type="entry name" value="SIS domain"/>
    <property type="match status" value="1"/>
</dbReference>
<dbReference type="RefSeq" id="WP_068709546.1">
    <property type="nucleotide sequence ID" value="NZ_BAAAXQ010000074.1"/>
</dbReference>
<evidence type="ECO:0000256" key="2">
    <source>
        <dbReference type="ARBA" id="ARBA00023125"/>
    </source>
</evidence>
<evidence type="ECO:0000313" key="7">
    <source>
        <dbReference type="Proteomes" id="UP001501577"/>
    </source>
</evidence>
<dbReference type="CDD" id="cd05013">
    <property type="entry name" value="SIS_RpiR"/>
    <property type="match status" value="1"/>
</dbReference>
<dbReference type="InterPro" id="IPR035472">
    <property type="entry name" value="RpiR-like_SIS"/>
</dbReference>
<feature type="domain" description="SIS" evidence="5">
    <location>
        <begin position="105"/>
        <end position="244"/>
    </location>
</feature>
<dbReference type="PANTHER" id="PTHR30514:SF1">
    <property type="entry name" value="HTH-TYPE TRANSCRIPTIONAL REGULATOR HEXR-RELATED"/>
    <property type="match status" value="1"/>
</dbReference>
<dbReference type="SUPFAM" id="SSF46689">
    <property type="entry name" value="Homeodomain-like"/>
    <property type="match status" value="1"/>
</dbReference>
<dbReference type="EMBL" id="BAAAXQ010000074">
    <property type="protein sequence ID" value="GAA3025054.1"/>
    <property type="molecule type" value="Genomic_DNA"/>
</dbReference>
<sequence>MGFFGFKNFDQLTETELTIYRFVANDIEKTAYMRVRDIAKEAHVSNTSVMRFVHKLGFNSFTEFKVSLHSAKLDQQKEQSDQSLSLHFIMKENFPQDIYEKLMVVADKIINADMVIYVGMGSSAALAEYASRQTAAIGINSFCIKDPFYPLSAQLQNTTNNVLITFSVSGRTPEIIGLLNDFVNNIDNTLVSITGNLESSLAKMCHYNLSYKTNEERIHHFYDMTTQVPATYLIENLLLRVRHLLQ</sequence>
<dbReference type="PROSITE" id="PS51071">
    <property type="entry name" value="HTH_RPIR"/>
    <property type="match status" value="1"/>
</dbReference>
<accession>A0ABP6KVP6</accession>
<proteinExistence type="predicted"/>
<dbReference type="PROSITE" id="PS51464">
    <property type="entry name" value="SIS"/>
    <property type="match status" value="1"/>
</dbReference>
<dbReference type="InterPro" id="IPR009057">
    <property type="entry name" value="Homeodomain-like_sf"/>
</dbReference>
<evidence type="ECO:0000313" key="6">
    <source>
        <dbReference type="EMBL" id="GAA3025054.1"/>
    </source>
</evidence>
<feature type="domain" description="HTH rpiR-type" evidence="4">
    <location>
        <begin position="1"/>
        <end position="75"/>
    </location>
</feature>
<dbReference type="InterPro" id="IPR001347">
    <property type="entry name" value="SIS_dom"/>
</dbReference>
<dbReference type="Proteomes" id="UP001501577">
    <property type="component" value="Unassembled WGS sequence"/>
</dbReference>
<keyword evidence="1" id="KW-0805">Transcription regulation</keyword>
<organism evidence="6 7">
    <name type="scientific">Tetragenococcus solitarius</name>
    <dbReference type="NCBI Taxonomy" id="71453"/>
    <lineage>
        <taxon>Bacteria</taxon>
        <taxon>Bacillati</taxon>
        <taxon>Bacillota</taxon>
        <taxon>Bacilli</taxon>
        <taxon>Lactobacillales</taxon>
        <taxon>Enterococcaceae</taxon>
        <taxon>Tetragenococcus</taxon>
    </lineage>
</organism>
<dbReference type="InterPro" id="IPR046348">
    <property type="entry name" value="SIS_dom_sf"/>
</dbReference>
<dbReference type="InterPro" id="IPR036388">
    <property type="entry name" value="WH-like_DNA-bd_sf"/>
</dbReference>
<evidence type="ECO:0000259" key="5">
    <source>
        <dbReference type="PROSITE" id="PS51464"/>
    </source>
</evidence>
<dbReference type="InterPro" id="IPR047640">
    <property type="entry name" value="RpiR-like"/>
</dbReference>
<evidence type="ECO:0000256" key="1">
    <source>
        <dbReference type="ARBA" id="ARBA00023015"/>
    </source>
</evidence>
<evidence type="ECO:0000259" key="4">
    <source>
        <dbReference type="PROSITE" id="PS51071"/>
    </source>
</evidence>
<protein>
    <submittedName>
        <fullName evidence="6">MurR/RpiR family transcriptional regulator</fullName>
    </submittedName>
</protein>
<dbReference type="Gene3D" id="1.10.10.10">
    <property type="entry name" value="Winged helix-like DNA-binding domain superfamily/Winged helix DNA-binding domain"/>
    <property type="match status" value="1"/>
</dbReference>
<comment type="caution">
    <text evidence="6">The sequence shown here is derived from an EMBL/GenBank/DDBJ whole genome shotgun (WGS) entry which is preliminary data.</text>
</comment>
<dbReference type="Gene3D" id="3.40.50.10490">
    <property type="entry name" value="Glucose-6-phosphate isomerase like protein, domain 1"/>
    <property type="match status" value="1"/>
</dbReference>
<dbReference type="Pfam" id="PF01418">
    <property type="entry name" value="HTH_6"/>
    <property type="match status" value="1"/>
</dbReference>